<dbReference type="PROSITE" id="PS00136">
    <property type="entry name" value="SUBTILASE_ASP"/>
    <property type="match status" value="1"/>
</dbReference>
<feature type="active site" description="Charge relay system" evidence="5">
    <location>
        <position position="479"/>
    </location>
</feature>
<gene>
    <name evidence="10" type="ORF">V2S66_23455</name>
</gene>
<feature type="compositionally biased region" description="Low complexity" evidence="7">
    <location>
        <begin position="307"/>
        <end position="318"/>
    </location>
</feature>
<dbReference type="RefSeq" id="WP_330798121.1">
    <property type="nucleotide sequence ID" value="NZ_JAZEWV010000022.1"/>
</dbReference>
<evidence type="ECO:0000256" key="1">
    <source>
        <dbReference type="ARBA" id="ARBA00011073"/>
    </source>
</evidence>
<dbReference type="SUPFAM" id="SSF52743">
    <property type="entry name" value="Subtilisin-like"/>
    <property type="match status" value="1"/>
</dbReference>
<proteinExistence type="inferred from homology"/>
<dbReference type="InterPro" id="IPR036852">
    <property type="entry name" value="Peptidase_S8/S53_dom_sf"/>
</dbReference>
<keyword evidence="8" id="KW-0732">Signal</keyword>
<protein>
    <submittedName>
        <fullName evidence="10">S8 family serine peptidase</fullName>
    </submittedName>
</protein>
<reference evidence="10 11" key="1">
    <citation type="submission" date="2023-12" db="EMBL/GenBank/DDBJ databases">
        <title>Streptomyces sp. V4-01.</title>
        <authorList>
            <person name="Somphong A."/>
            <person name="Phongsopitanun W."/>
        </authorList>
    </citation>
    <scope>NUCLEOTIDE SEQUENCE [LARGE SCALE GENOMIC DNA]</scope>
    <source>
        <strain evidence="10 11">V4-01</strain>
    </source>
</reference>
<dbReference type="InterPro" id="IPR050131">
    <property type="entry name" value="Peptidase_S8_subtilisin-like"/>
</dbReference>
<evidence type="ECO:0000256" key="4">
    <source>
        <dbReference type="ARBA" id="ARBA00022825"/>
    </source>
</evidence>
<evidence type="ECO:0000313" key="10">
    <source>
        <dbReference type="EMBL" id="MEE4544910.1"/>
    </source>
</evidence>
<dbReference type="InterPro" id="IPR023827">
    <property type="entry name" value="Peptidase_S8_Asp-AS"/>
</dbReference>
<dbReference type="PROSITE" id="PS51892">
    <property type="entry name" value="SUBTILASE"/>
    <property type="match status" value="1"/>
</dbReference>
<dbReference type="PRINTS" id="PR00723">
    <property type="entry name" value="SUBTILISIN"/>
</dbReference>
<dbReference type="PANTHER" id="PTHR43806:SF11">
    <property type="entry name" value="CEREVISIN-RELATED"/>
    <property type="match status" value="1"/>
</dbReference>
<dbReference type="PIRSF" id="PIRSF037852">
    <property type="entry name" value="Subtilisin_rel_SAV5721"/>
    <property type="match status" value="1"/>
</dbReference>
<dbReference type="EMBL" id="JAZEWV010000022">
    <property type="protein sequence ID" value="MEE4544910.1"/>
    <property type="molecule type" value="Genomic_DNA"/>
</dbReference>
<feature type="region of interest" description="Disordered" evidence="7">
    <location>
        <begin position="294"/>
        <end position="324"/>
    </location>
</feature>
<dbReference type="Proteomes" id="UP001344658">
    <property type="component" value="Unassembled WGS sequence"/>
</dbReference>
<dbReference type="Pfam" id="PF00082">
    <property type="entry name" value="Peptidase_S8"/>
    <property type="match status" value="1"/>
</dbReference>
<evidence type="ECO:0000256" key="3">
    <source>
        <dbReference type="ARBA" id="ARBA00022801"/>
    </source>
</evidence>
<keyword evidence="4 5" id="KW-0720">Serine protease</keyword>
<dbReference type="SUPFAM" id="SSF52025">
    <property type="entry name" value="PA domain"/>
    <property type="match status" value="1"/>
</dbReference>
<keyword evidence="11" id="KW-1185">Reference proteome</keyword>
<feature type="signal peptide" evidence="8">
    <location>
        <begin position="1"/>
        <end position="21"/>
    </location>
</feature>
<dbReference type="InterPro" id="IPR015500">
    <property type="entry name" value="Peptidase_S8_subtilisin-rel"/>
</dbReference>
<evidence type="ECO:0000259" key="9">
    <source>
        <dbReference type="Pfam" id="PF00082"/>
    </source>
</evidence>
<evidence type="ECO:0000256" key="2">
    <source>
        <dbReference type="ARBA" id="ARBA00022670"/>
    </source>
</evidence>
<evidence type="ECO:0000256" key="8">
    <source>
        <dbReference type="SAM" id="SignalP"/>
    </source>
</evidence>
<dbReference type="InterPro" id="IPR023828">
    <property type="entry name" value="Peptidase_S8_Ser-AS"/>
</dbReference>
<sequence length="1290" mass="131445">MLTAIGAVLAAIAATPATAHADQAAAAGAPATVPAAAGAARTATGAAPAARTVTLVTGDRVTVTPLADGRSAATVTRPGNLTGGVRTETVGKDLYVYPSEALPYVAAGVLDPRLFDVTRLIADGYDDAHTTALPLIVQYGDARARGAAPALRGLTARRDLPAVHGAAVNAARTRTAQLWQDLTPAGSLGRAQSASAARDAASGVTSGAASGATRTARTGAGTPDAAPVFGGGVSHVWLDGKVKATLADSTAQIGAPDVWKAGADGTGVDVAVLDTGVDAEHPDFGGRIAASQSFVPGQDTTDRNGHGTHTASTVAGTGAASGGKEKGVAPGAHLLIGKVLDDSGYGDESWIIAGMQWAAQTEHAKVVSMSLGTAETSDGTDPMSQAVDDLSAATGALFVIAAGNSGSGGIGAPGAADAALTVGAVDSADQLAYFSSWGPRYPDGALKPELTAPGVDILAARSQFSPEGTGSYLTMSGTSMATPHVAGAAALVAQRHPDWTGQQIKDALVSTARATPDIPVTQGGSGRLDAPAAALGAVHATATAWSGYYAWPHTGDTPAVRTVTYTNTGDSAVTLALKATAAGPDGTDASGAFTLSAPSVTVPARGAASVTVTGDPGAAPYGATAGQVEATGPGGAVLAHTLIGLDREDERYNLTVRTADRAGAPIGGVAVIERTGDDVPLQVQVPDSGELTLRLPKGEYSVLMYADLPGAAGPDDLGLGVLSVPQITLDRDRDADLDARRAHRVASVAPQPAQDQLTRVEWNRVAGGASFNENFLLPAAYTSVWAQSTARVTSGAFQFDTRWRKTAPVLTATAKPTGPHRKDVGLPGLLVQPGATPLPAGRGRLAVVSAGRGTPADYKGHDVRGKAVVVRYDRQADPADQSATDSAQAAAAVAAGAKLLLVVGDGPGRLNTWYGQADFETATPIEVATLQPAEGAALIAAAARPGTTLDLTSTPVSPYVYDLVERHDGAVPATDLTYRPRSGELARVDARFAGAKGQSGDNGRYDMQDFDRYGVGYQTSQGLGATRTDWLTPGGGTFGWYEESDNPVVQERSLITHPAAGSRAAGDWFLPVFHPRLNESQSLPNRQGDYFVLNVPGWGDSGSGHDGFDQNLWGDTDDLHETVTLRQADTDLGSTVYQQLGATAPSGDPLPYRLIAETSQSGVLATSPATRTEWDFTSGDGYATLPLIQLDYGVATDMAGAAARTSAFTLTASHLAGVTGAGRIDGAGLQLSYDDGAHWTPAALHRDRGGVWTTTVKAPHSASFVSLRATAHDDAGNAVSQTVIRAYALR</sequence>
<dbReference type="Gene3D" id="3.50.30.30">
    <property type="match status" value="1"/>
</dbReference>
<dbReference type="Gene3D" id="3.40.50.200">
    <property type="entry name" value="Peptidase S8/S53 domain"/>
    <property type="match status" value="1"/>
</dbReference>
<dbReference type="InterPro" id="IPR046450">
    <property type="entry name" value="PA_dom_sf"/>
</dbReference>
<dbReference type="InterPro" id="IPR000209">
    <property type="entry name" value="Peptidase_S8/S53_dom"/>
</dbReference>
<evidence type="ECO:0000256" key="7">
    <source>
        <dbReference type="SAM" id="MobiDB-lite"/>
    </source>
</evidence>
<feature type="active site" description="Charge relay system" evidence="5">
    <location>
        <position position="306"/>
    </location>
</feature>
<comment type="similarity">
    <text evidence="1 5 6">Belongs to the peptidase S8 family.</text>
</comment>
<organism evidence="10 11">
    <name type="scientific">Actinacidiphila polyblastidii</name>
    <dbReference type="NCBI Taxonomy" id="3110430"/>
    <lineage>
        <taxon>Bacteria</taxon>
        <taxon>Bacillati</taxon>
        <taxon>Actinomycetota</taxon>
        <taxon>Actinomycetes</taxon>
        <taxon>Kitasatosporales</taxon>
        <taxon>Streptomycetaceae</taxon>
        <taxon>Actinacidiphila</taxon>
    </lineage>
</organism>
<keyword evidence="2 5" id="KW-0645">Protease</keyword>
<evidence type="ECO:0000256" key="5">
    <source>
        <dbReference type="PROSITE-ProRule" id="PRU01240"/>
    </source>
</evidence>
<feature type="active site" description="Charge relay system" evidence="5">
    <location>
        <position position="274"/>
    </location>
</feature>
<dbReference type="PROSITE" id="PS00138">
    <property type="entry name" value="SUBTILASE_SER"/>
    <property type="match status" value="1"/>
</dbReference>
<dbReference type="InterPro" id="IPR017296">
    <property type="entry name" value="Peptidase_S8A_SAM-P45"/>
</dbReference>
<dbReference type="PANTHER" id="PTHR43806">
    <property type="entry name" value="PEPTIDASE S8"/>
    <property type="match status" value="1"/>
</dbReference>
<keyword evidence="3 5" id="KW-0378">Hydrolase</keyword>
<feature type="region of interest" description="Disordered" evidence="7">
    <location>
        <begin position="199"/>
        <end position="224"/>
    </location>
</feature>
<evidence type="ECO:0000313" key="11">
    <source>
        <dbReference type="Proteomes" id="UP001344658"/>
    </source>
</evidence>
<accession>A0ABU7PGG9</accession>
<comment type="caution">
    <text evidence="10">The sequence shown here is derived from an EMBL/GenBank/DDBJ whole genome shotgun (WGS) entry which is preliminary data.</text>
</comment>
<evidence type="ECO:0000256" key="6">
    <source>
        <dbReference type="RuleBase" id="RU003355"/>
    </source>
</evidence>
<name>A0ABU7PGG9_9ACTN</name>
<feature type="domain" description="Peptidase S8/S53" evidence="9">
    <location>
        <begin position="265"/>
        <end position="514"/>
    </location>
</feature>
<feature type="chain" id="PRO_5045058225" evidence="8">
    <location>
        <begin position="22"/>
        <end position="1290"/>
    </location>
</feature>